<dbReference type="Gene3D" id="3.40.50.1820">
    <property type="entry name" value="alpha/beta hydrolase"/>
    <property type="match status" value="1"/>
</dbReference>
<dbReference type="Gene3D" id="3.30.530.20">
    <property type="match status" value="1"/>
</dbReference>
<dbReference type="InterPro" id="IPR002913">
    <property type="entry name" value="START_lipid-bd_dom"/>
</dbReference>
<dbReference type="GO" id="GO:0008289">
    <property type="term" value="F:lipid binding"/>
    <property type="evidence" value="ECO:0007669"/>
    <property type="project" value="InterPro"/>
</dbReference>
<proteinExistence type="predicted"/>
<dbReference type="InterPro" id="IPR023393">
    <property type="entry name" value="START-like_dom_sf"/>
</dbReference>
<dbReference type="Pfam" id="PF20434">
    <property type="entry name" value="BD-FAE"/>
    <property type="match status" value="1"/>
</dbReference>
<evidence type="ECO:0000313" key="3">
    <source>
        <dbReference type="EMBL" id="KNC48604.1"/>
    </source>
</evidence>
<dbReference type="GeneID" id="25560190"/>
<sequence>MVLRDIRYAPSSASALDLYIPAASPRCLRGVVVYLYGGAWSSGSKFFYAPAAHHLADQGLLVVVADYVLVPKGDCLAMVSDVRAAIGAALDPDWLAAALAARGALSHHARAVLTAARSVPVTAIGHSAGGHLLGLALIDQAVAEMQGLLHAAPSALHAWSPSSLAAAVTIAAPHDVADHYQYELGRSVAHLSGLKPAMGGDASLFPLFSSSRTITYWHAWRAAMPRLIGAPDLGALPHLYVVHPVADTTVPFSAASKFVDALIGHGAAATLVPLHRGITHSSAVLALFDTAHRDYAFTMGLLLRAALHPPPPVPLAPPSRSPAPPSHLSPQEPDLTALTPASGWQADYPPHLAARIDAAYAALVRYEDDPQFVHVTARSGVTTSRQTSHENSSLYAVRGVATYDDLSPLDFYRLLKDIPARAKWDNMIKRIATVHEYNPYYKIMHMVFRGGGPVAGRDILVLAGSRVAADGTITVVSFSVNEPQPAEHAPDSVRATCYTSGYIFRPLHPGAPAPGVRVTYVTCVDLNGWLPASVTNYVSLQSTATIARMARFLHATPAN</sequence>
<feature type="domain" description="START" evidence="2">
    <location>
        <begin position="337"/>
        <end position="536"/>
    </location>
</feature>
<feature type="region of interest" description="Disordered" evidence="1">
    <location>
        <begin position="312"/>
        <end position="340"/>
    </location>
</feature>
<dbReference type="EMBL" id="GL349434">
    <property type="protein sequence ID" value="KNC48604.1"/>
    <property type="molecule type" value="Genomic_DNA"/>
</dbReference>
<organism evidence="3 4">
    <name type="scientific">Thecamonas trahens ATCC 50062</name>
    <dbReference type="NCBI Taxonomy" id="461836"/>
    <lineage>
        <taxon>Eukaryota</taxon>
        <taxon>Apusozoa</taxon>
        <taxon>Apusomonadida</taxon>
        <taxon>Apusomonadidae</taxon>
        <taxon>Thecamonas</taxon>
    </lineage>
</organism>
<evidence type="ECO:0000313" key="4">
    <source>
        <dbReference type="Proteomes" id="UP000054408"/>
    </source>
</evidence>
<dbReference type="AlphaFoldDB" id="A0A0L0D8E6"/>
<dbReference type="SUPFAM" id="SSF53474">
    <property type="entry name" value="alpha/beta-Hydrolases"/>
    <property type="match status" value="1"/>
</dbReference>
<feature type="compositionally biased region" description="Pro residues" evidence="1">
    <location>
        <begin position="312"/>
        <end position="327"/>
    </location>
</feature>
<protein>
    <recommendedName>
        <fullName evidence="2">START domain-containing protein</fullName>
    </recommendedName>
</protein>
<evidence type="ECO:0000259" key="2">
    <source>
        <dbReference type="PROSITE" id="PS50848"/>
    </source>
</evidence>
<dbReference type="RefSeq" id="XP_013762660.1">
    <property type="nucleotide sequence ID" value="XM_013907206.1"/>
</dbReference>
<dbReference type="STRING" id="461836.A0A0L0D8E6"/>
<dbReference type="PROSITE" id="PS50848">
    <property type="entry name" value="START"/>
    <property type="match status" value="1"/>
</dbReference>
<accession>A0A0L0D8E6</accession>
<dbReference type="SUPFAM" id="SSF55961">
    <property type="entry name" value="Bet v1-like"/>
    <property type="match status" value="1"/>
</dbReference>
<dbReference type="PANTHER" id="PTHR19308:SF14">
    <property type="entry name" value="START DOMAIN-CONTAINING PROTEIN"/>
    <property type="match status" value="1"/>
</dbReference>
<dbReference type="eggNOG" id="KOG1516">
    <property type="taxonomic scope" value="Eukaryota"/>
</dbReference>
<dbReference type="SMART" id="SM00234">
    <property type="entry name" value="START"/>
    <property type="match status" value="1"/>
</dbReference>
<evidence type="ECO:0000256" key="1">
    <source>
        <dbReference type="SAM" id="MobiDB-lite"/>
    </source>
</evidence>
<dbReference type="InterPro" id="IPR029058">
    <property type="entry name" value="AB_hydrolase_fold"/>
</dbReference>
<dbReference type="eggNOG" id="KOG2761">
    <property type="taxonomic scope" value="Eukaryota"/>
</dbReference>
<reference evidence="3 4" key="1">
    <citation type="submission" date="2010-05" db="EMBL/GenBank/DDBJ databases">
        <title>The Genome Sequence of Thecamonas trahens ATCC 50062.</title>
        <authorList>
            <consortium name="The Broad Institute Genome Sequencing Platform"/>
            <person name="Russ C."/>
            <person name="Cuomo C."/>
            <person name="Shea T."/>
            <person name="Young S.K."/>
            <person name="Zeng Q."/>
            <person name="Koehrsen M."/>
            <person name="Haas B."/>
            <person name="Borodovsky M."/>
            <person name="Guigo R."/>
            <person name="Alvarado L."/>
            <person name="Berlin A."/>
            <person name="Bochicchio J."/>
            <person name="Borenstein D."/>
            <person name="Chapman S."/>
            <person name="Chen Z."/>
            <person name="Freedman E."/>
            <person name="Gellesch M."/>
            <person name="Goldberg J."/>
            <person name="Griggs A."/>
            <person name="Gujja S."/>
            <person name="Heilman E."/>
            <person name="Heiman D."/>
            <person name="Hepburn T."/>
            <person name="Howarth C."/>
            <person name="Jen D."/>
            <person name="Larson L."/>
            <person name="Mehta T."/>
            <person name="Park D."/>
            <person name="Pearson M."/>
            <person name="Roberts A."/>
            <person name="Saif S."/>
            <person name="Shenoy N."/>
            <person name="Sisk P."/>
            <person name="Stolte C."/>
            <person name="Sykes S."/>
            <person name="Thomson T."/>
            <person name="Walk T."/>
            <person name="White J."/>
            <person name="Yandava C."/>
            <person name="Burger G."/>
            <person name="Gray M.W."/>
            <person name="Holland P.W.H."/>
            <person name="King N."/>
            <person name="Lang F.B.F."/>
            <person name="Roger A.J."/>
            <person name="Ruiz-Trillo I."/>
            <person name="Lander E."/>
            <person name="Nusbaum C."/>
        </authorList>
    </citation>
    <scope>NUCLEOTIDE SEQUENCE [LARGE SCALE GENOMIC DNA]</scope>
    <source>
        <strain evidence="3 4">ATCC 50062</strain>
    </source>
</reference>
<dbReference type="InterPro" id="IPR049492">
    <property type="entry name" value="BD-FAE-like_dom"/>
</dbReference>
<gene>
    <name evidence="3" type="ORF">AMSG_00381</name>
</gene>
<dbReference type="CDD" id="cd00177">
    <property type="entry name" value="START"/>
    <property type="match status" value="1"/>
</dbReference>
<dbReference type="Proteomes" id="UP000054408">
    <property type="component" value="Unassembled WGS sequence"/>
</dbReference>
<dbReference type="InterPro" id="IPR051213">
    <property type="entry name" value="START_lipid_transfer"/>
</dbReference>
<name>A0A0L0D8E6_THETB</name>
<dbReference type="OrthoDB" id="6495301at2759"/>
<dbReference type="PANTHER" id="PTHR19308">
    <property type="entry name" value="PHOSPHATIDYLCHOLINE TRANSFER PROTEIN"/>
    <property type="match status" value="1"/>
</dbReference>
<keyword evidence="4" id="KW-1185">Reference proteome</keyword>
<dbReference type="GO" id="GO:0005737">
    <property type="term" value="C:cytoplasm"/>
    <property type="evidence" value="ECO:0007669"/>
    <property type="project" value="UniProtKB-ARBA"/>
</dbReference>
<dbReference type="Pfam" id="PF01852">
    <property type="entry name" value="START"/>
    <property type="match status" value="1"/>
</dbReference>